<dbReference type="EMBL" id="CM016762">
    <property type="protein sequence ID" value="TMS32799.1"/>
    <property type="molecule type" value="Genomic_DNA"/>
</dbReference>
<dbReference type="AlphaFoldDB" id="A0A4U8UJY2"/>
<accession>A0A4U8UJY2</accession>
<name>A0A4U8UJY2_STECR</name>
<dbReference type="Proteomes" id="UP000298663">
    <property type="component" value="Chromosome X"/>
</dbReference>
<evidence type="ECO:0000313" key="1">
    <source>
        <dbReference type="EMBL" id="TMS32799.1"/>
    </source>
</evidence>
<gene>
    <name evidence="1" type="ORF">L596_000600</name>
</gene>
<keyword evidence="2" id="KW-1185">Reference proteome</keyword>
<organism evidence="1 2">
    <name type="scientific">Steinernema carpocapsae</name>
    <name type="common">Entomopathogenic nematode</name>
    <dbReference type="NCBI Taxonomy" id="34508"/>
    <lineage>
        <taxon>Eukaryota</taxon>
        <taxon>Metazoa</taxon>
        <taxon>Ecdysozoa</taxon>
        <taxon>Nematoda</taxon>
        <taxon>Chromadorea</taxon>
        <taxon>Rhabditida</taxon>
        <taxon>Tylenchina</taxon>
        <taxon>Panagrolaimomorpha</taxon>
        <taxon>Strongyloidoidea</taxon>
        <taxon>Steinernematidae</taxon>
        <taxon>Steinernema</taxon>
    </lineage>
</organism>
<comment type="caution">
    <text evidence="1">The sequence shown here is derived from an EMBL/GenBank/DDBJ whole genome shotgun (WGS) entry which is preliminary data.</text>
</comment>
<proteinExistence type="predicted"/>
<sequence>MGESALVSYGKDTIKACSKTANLRILLLTQLSLTQLFVDHFVTGQMVGFEPSVSDSSAPIHLEPSLKRCQSNKSSFKHCLRNDSQQIVPLKHKNGLNWHLSFEGYPKDFLSVVFLRLRLPLLTCRTPILLSIVSGRVSLKYRHGIPQ</sequence>
<evidence type="ECO:0000313" key="2">
    <source>
        <dbReference type="Proteomes" id="UP000298663"/>
    </source>
</evidence>
<protein>
    <submittedName>
        <fullName evidence="1">Uncharacterized protein</fullName>
    </submittedName>
</protein>
<reference evidence="1 2" key="1">
    <citation type="journal article" date="2015" name="Genome Biol.">
        <title>Comparative genomics of Steinernema reveals deeply conserved gene regulatory networks.</title>
        <authorList>
            <person name="Dillman A.R."/>
            <person name="Macchietto M."/>
            <person name="Porter C.F."/>
            <person name="Rogers A."/>
            <person name="Williams B."/>
            <person name="Antoshechkin I."/>
            <person name="Lee M.M."/>
            <person name="Goodwin Z."/>
            <person name="Lu X."/>
            <person name="Lewis E.E."/>
            <person name="Goodrich-Blair H."/>
            <person name="Stock S.P."/>
            <person name="Adams B.J."/>
            <person name="Sternberg P.W."/>
            <person name="Mortazavi A."/>
        </authorList>
    </citation>
    <scope>NUCLEOTIDE SEQUENCE [LARGE SCALE GENOMIC DNA]</scope>
    <source>
        <strain evidence="1 2">ALL</strain>
    </source>
</reference>
<dbReference type="EMBL" id="AZBU02000001">
    <property type="protein sequence ID" value="TMS32799.1"/>
    <property type="molecule type" value="Genomic_DNA"/>
</dbReference>
<reference evidence="1 2" key="2">
    <citation type="journal article" date="2019" name="G3 (Bethesda)">
        <title>Hybrid Assembly of the Genome of the Entomopathogenic Nematode Steinernema carpocapsae Identifies the X-Chromosome.</title>
        <authorList>
            <person name="Serra L."/>
            <person name="Macchietto M."/>
            <person name="Macias-Munoz A."/>
            <person name="McGill C.J."/>
            <person name="Rodriguez I.M."/>
            <person name="Rodriguez B."/>
            <person name="Murad R."/>
            <person name="Mortazavi A."/>
        </authorList>
    </citation>
    <scope>NUCLEOTIDE SEQUENCE [LARGE SCALE GENOMIC DNA]</scope>
    <source>
        <strain evidence="1 2">ALL</strain>
    </source>
</reference>